<dbReference type="GO" id="GO:0005576">
    <property type="term" value="C:extracellular region"/>
    <property type="evidence" value="ECO:0007669"/>
    <property type="project" value="UniProtKB-SubCell"/>
</dbReference>
<keyword evidence="4" id="KW-0732">Signal</keyword>
<dbReference type="Pfam" id="PF07249">
    <property type="entry name" value="Cerato-platanin"/>
    <property type="match status" value="1"/>
</dbReference>
<evidence type="ECO:0000256" key="1">
    <source>
        <dbReference type="ARBA" id="ARBA00004613"/>
    </source>
</evidence>
<reference evidence="5" key="1">
    <citation type="journal article" date="2021" name="Genome Biol. Evol.">
        <title>The assembled and annotated genome of the fairy-ring fungus Marasmius oreades.</title>
        <authorList>
            <person name="Hiltunen M."/>
            <person name="Ament-Velasquez S.L."/>
            <person name="Johannesson H."/>
        </authorList>
    </citation>
    <scope>NUCLEOTIDE SEQUENCE</scope>
    <source>
        <strain evidence="5">03SP1</strain>
    </source>
</reference>
<organism evidence="5 6">
    <name type="scientific">Marasmius oreades</name>
    <name type="common">fairy-ring Marasmius</name>
    <dbReference type="NCBI Taxonomy" id="181124"/>
    <lineage>
        <taxon>Eukaryota</taxon>
        <taxon>Fungi</taxon>
        <taxon>Dikarya</taxon>
        <taxon>Basidiomycota</taxon>
        <taxon>Agaricomycotina</taxon>
        <taxon>Agaricomycetes</taxon>
        <taxon>Agaricomycetidae</taxon>
        <taxon>Agaricales</taxon>
        <taxon>Marasmiineae</taxon>
        <taxon>Marasmiaceae</taxon>
        <taxon>Marasmius</taxon>
    </lineage>
</organism>
<evidence type="ECO:0000313" key="5">
    <source>
        <dbReference type="EMBL" id="KAG7086433.1"/>
    </source>
</evidence>
<evidence type="ECO:0000313" key="6">
    <source>
        <dbReference type="Proteomes" id="UP001049176"/>
    </source>
</evidence>
<sequence>MKFSVTVVALLASSVAAVQLQYDNHYDDSGASLSTTACSDGTNGLGNRGYSTFGSLPSFPRIGAVDAITGWNSDKCGSCWRVTYQGKSVNILGMDFAGNGFNVAQSAMDELTNGQAVQLGNIQVDAVEVTPGECGLP</sequence>
<dbReference type="SUPFAM" id="SSF50685">
    <property type="entry name" value="Barwin-like endoglucanases"/>
    <property type="match status" value="1"/>
</dbReference>
<feature type="signal peptide" evidence="4">
    <location>
        <begin position="1"/>
        <end position="17"/>
    </location>
</feature>
<evidence type="ECO:0008006" key="7">
    <source>
        <dbReference type="Google" id="ProtNLM"/>
    </source>
</evidence>
<evidence type="ECO:0000256" key="4">
    <source>
        <dbReference type="SAM" id="SignalP"/>
    </source>
</evidence>
<dbReference type="GeneID" id="66071463"/>
<dbReference type="OrthoDB" id="4898945at2759"/>
<dbReference type="InterPro" id="IPR036908">
    <property type="entry name" value="RlpA-like_sf"/>
</dbReference>
<keyword evidence="6" id="KW-1185">Reference proteome</keyword>
<name>A0A9P7ULB6_9AGAR</name>
<dbReference type="CDD" id="cd22778">
    <property type="entry name" value="DPBB_CEPL-like"/>
    <property type="match status" value="1"/>
</dbReference>
<dbReference type="Gene3D" id="2.40.40.10">
    <property type="entry name" value="RlpA-like domain"/>
    <property type="match status" value="1"/>
</dbReference>
<dbReference type="EMBL" id="CM032190">
    <property type="protein sequence ID" value="KAG7086433.1"/>
    <property type="molecule type" value="Genomic_DNA"/>
</dbReference>
<proteinExistence type="inferred from homology"/>
<dbReference type="InterPro" id="IPR010829">
    <property type="entry name" value="Cerato-platanin"/>
</dbReference>
<comment type="similarity">
    <text evidence="2">Belongs to the cerato-platanin family.</text>
</comment>
<gene>
    <name evidence="5" type="ORF">E1B28_002387</name>
</gene>
<dbReference type="Proteomes" id="UP001049176">
    <property type="component" value="Chromosome 10"/>
</dbReference>
<dbReference type="RefSeq" id="XP_043002904.1">
    <property type="nucleotide sequence ID" value="XM_043159304.1"/>
</dbReference>
<comment type="caution">
    <text evidence="5">The sequence shown here is derived from an EMBL/GenBank/DDBJ whole genome shotgun (WGS) entry which is preliminary data.</text>
</comment>
<comment type="subcellular location">
    <subcellularLocation>
        <location evidence="1">Secreted</location>
    </subcellularLocation>
</comment>
<keyword evidence="3" id="KW-0964">Secreted</keyword>
<evidence type="ECO:0000256" key="3">
    <source>
        <dbReference type="ARBA" id="ARBA00022525"/>
    </source>
</evidence>
<evidence type="ECO:0000256" key="2">
    <source>
        <dbReference type="ARBA" id="ARBA00010421"/>
    </source>
</evidence>
<feature type="chain" id="PRO_5040436777" description="Cerato-platanin" evidence="4">
    <location>
        <begin position="18"/>
        <end position="137"/>
    </location>
</feature>
<protein>
    <recommendedName>
        <fullName evidence="7">Cerato-platanin</fullName>
    </recommendedName>
</protein>
<accession>A0A9P7ULB6</accession>
<dbReference type="AlphaFoldDB" id="A0A9P7ULB6"/>
<dbReference type="KEGG" id="more:E1B28_002387"/>